<keyword evidence="6" id="KW-0732">Signal</keyword>
<dbReference type="PANTHER" id="PTHR43690">
    <property type="entry name" value="NARDILYSIN"/>
    <property type="match status" value="1"/>
</dbReference>
<feature type="domain" description="Peptidase M16 C-terminal" evidence="8">
    <location>
        <begin position="189"/>
        <end position="366"/>
    </location>
</feature>
<keyword evidence="2" id="KW-0645">Protease</keyword>
<evidence type="ECO:0000256" key="3">
    <source>
        <dbReference type="ARBA" id="ARBA00022801"/>
    </source>
</evidence>
<feature type="domain" description="Peptidase M16 N-terminal" evidence="7">
    <location>
        <begin position="36"/>
        <end position="176"/>
    </location>
</feature>
<dbReference type="GO" id="GO:0006508">
    <property type="term" value="P:proteolysis"/>
    <property type="evidence" value="ECO:0007669"/>
    <property type="project" value="UniProtKB-KW"/>
</dbReference>
<dbReference type="InterPro" id="IPR011765">
    <property type="entry name" value="Pept_M16_N"/>
</dbReference>
<dbReference type="Pfam" id="PF05193">
    <property type="entry name" value="Peptidase_M16_C"/>
    <property type="match status" value="1"/>
</dbReference>
<dbReference type="PANTHER" id="PTHR43690:SF35">
    <property type="entry name" value="NON-CATALYTIC MEMBER OF PEPTIDASE SUBFAMILY M16B-RELATED"/>
    <property type="match status" value="1"/>
</dbReference>
<evidence type="ECO:0000256" key="5">
    <source>
        <dbReference type="ARBA" id="ARBA00023049"/>
    </source>
</evidence>
<feature type="chain" id="PRO_5009258731" evidence="6">
    <location>
        <begin position="21"/>
        <end position="438"/>
    </location>
</feature>
<accession>A0A1H1RDT4</accession>
<dbReference type="GO" id="GO:0008237">
    <property type="term" value="F:metallopeptidase activity"/>
    <property type="evidence" value="ECO:0007669"/>
    <property type="project" value="UniProtKB-KW"/>
</dbReference>
<keyword evidence="3" id="KW-0378">Hydrolase</keyword>
<dbReference type="AlphaFoldDB" id="A0A1H1RDT4"/>
<dbReference type="SUPFAM" id="SSF63411">
    <property type="entry name" value="LuxS/MPP-like metallohydrolase"/>
    <property type="match status" value="2"/>
</dbReference>
<dbReference type="Proteomes" id="UP000198963">
    <property type="component" value="Chromosome I"/>
</dbReference>
<dbReference type="EMBL" id="LT629774">
    <property type="protein sequence ID" value="SDS33726.1"/>
    <property type="molecule type" value="Genomic_DNA"/>
</dbReference>
<keyword evidence="5" id="KW-0482">Metalloprotease</keyword>
<evidence type="ECO:0000256" key="6">
    <source>
        <dbReference type="SAM" id="SignalP"/>
    </source>
</evidence>
<dbReference type="InterPro" id="IPR050626">
    <property type="entry name" value="Peptidase_M16"/>
</dbReference>
<organism evidence="9 10">
    <name type="scientific">Winogradskyella sediminis</name>
    <dbReference type="NCBI Taxonomy" id="1382466"/>
    <lineage>
        <taxon>Bacteria</taxon>
        <taxon>Pseudomonadati</taxon>
        <taxon>Bacteroidota</taxon>
        <taxon>Flavobacteriia</taxon>
        <taxon>Flavobacteriales</taxon>
        <taxon>Flavobacteriaceae</taxon>
        <taxon>Winogradskyella</taxon>
    </lineage>
</organism>
<dbReference type="InterPro" id="IPR007863">
    <property type="entry name" value="Peptidase_M16_C"/>
</dbReference>
<dbReference type="GO" id="GO:0046872">
    <property type="term" value="F:metal ion binding"/>
    <property type="evidence" value="ECO:0007669"/>
    <property type="project" value="InterPro"/>
</dbReference>
<dbReference type="InterPro" id="IPR011249">
    <property type="entry name" value="Metalloenz_LuxS/M16"/>
</dbReference>
<feature type="signal peptide" evidence="6">
    <location>
        <begin position="1"/>
        <end position="20"/>
    </location>
</feature>
<evidence type="ECO:0000259" key="8">
    <source>
        <dbReference type="Pfam" id="PF05193"/>
    </source>
</evidence>
<dbReference type="STRING" id="1249933.SAMN04489797_1382"/>
<evidence type="ECO:0000313" key="10">
    <source>
        <dbReference type="Proteomes" id="UP000198963"/>
    </source>
</evidence>
<proteinExistence type="inferred from homology"/>
<reference evidence="9 10" key="1">
    <citation type="submission" date="2016-10" db="EMBL/GenBank/DDBJ databases">
        <authorList>
            <person name="Varghese N."/>
            <person name="Submissions S."/>
        </authorList>
    </citation>
    <scope>NUCLEOTIDE SEQUENCE [LARGE SCALE GENOMIC DNA]</scope>
    <source>
        <strain evidence="9 10">RHA_55</strain>
    </source>
</reference>
<dbReference type="Pfam" id="PF00675">
    <property type="entry name" value="Peptidase_M16"/>
    <property type="match status" value="1"/>
</dbReference>
<evidence type="ECO:0000256" key="1">
    <source>
        <dbReference type="ARBA" id="ARBA00007261"/>
    </source>
</evidence>
<dbReference type="RefSeq" id="WP_092445566.1">
    <property type="nucleotide sequence ID" value="NZ_JBLXAG010000048.1"/>
</dbReference>
<evidence type="ECO:0000256" key="4">
    <source>
        <dbReference type="ARBA" id="ARBA00022833"/>
    </source>
</evidence>
<comment type="similarity">
    <text evidence="1">Belongs to the peptidase M16 family.</text>
</comment>
<gene>
    <name evidence="9" type="ORF">SAMN04489797_1382</name>
</gene>
<evidence type="ECO:0000259" key="7">
    <source>
        <dbReference type="Pfam" id="PF00675"/>
    </source>
</evidence>
<evidence type="ECO:0000313" key="9">
    <source>
        <dbReference type="EMBL" id="SDS33726.1"/>
    </source>
</evidence>
<keyword evidence="10" id="KW-1185">Reference proteome</keyword>
<name>A0A1H1RDT4_9FLAO</name>
<sequence>MKKGLFTLAILLLVGFNSTAQQVEFEEFDLDNGLHVILHQDNTAPVVITSVMYDVGGKDGDRERTGFAHFFEHLLFEGSENIGRGEFMKIIPANGGTFNANTSQDRTYYYEIFPSNKLELGLWLESERMLHPVIDQVGVDTQNEVVKEEKRQRYDSPYGGILEAIGSNLFKVHPYKDPNIGYMEHLDAATLEEFNAYFDKYYGPNNAVLVVAGDINIDDTKKMVRDYFSAVKKRPEVVRNFPKEEPITETIKAQAFDKNIQVPAIIATYRTPGHGTRDAYILDMISTYLSGGKSSVLYKKLVDQQKQALAVQAVNLAQMDYSIFALFAIPLGDVELNTLLTEIDEEVAKMQNELISERDHQKLLNQFENQFVNANSSIAGIASSLATYYLLYDDVDLINKEIDIYRSITREEIQAVAKKYLSPNQRVEIEYLPKKEDQ</sequence>
<protein>
    <submittedName>
        <fullName evidence="9">Predicted Zn-dependent peptidase</fullName>
    </submittedName>
</protein>
<keyword evidence="4" id="KW-0862">Zinc</keyword>
<evidence type="ECO:0000256" key="2">
    <source>
        <dbReference type="ARBA" id="ARBA00022670"/>
    </source>
</evidence>
<dbReference type="Gene3D" id="3.30.830.10">
    <property type="entry name" value="Metalloenzyme, LuxS/M16 peptidase-like"/>
    <property type="match status" value="2"/>
</dbReference>